<evidence type="ECO:0000256" key="3">
    <source>
        <dbReference type="ARBA" id="ARBA00020170"/>
    </source>
</evidence>
<comment type="similarity">
    <text evidence="2 9 10">Belongs to the RecF family.</text>
</comment>
<dbReference type="PROSITE" id="PS00618">
    <property type="entry name" value="RECF_2"/>
    <property type="match status" value="1"/>
</dbReference>
<organism evidence="12 13">
    <name type="scientific">Orbus hercynius</name>
    <dbReference type="NCBI Taxonomy" id="593135"/>
    <lineage>
        <taxon>Bacteria</taxon>
        <taxon>Pseudomonadati</taxon>
        <taxon>Pseudomonadota</taxon>
        <taxon>Gammaproteobacteria</taxon>
        <taxon>Orbales</taxon>
        <taxon>Orbaceae</taxon>
        <taxon>Orbus</taxon>
    </lineage>
</organism>
<dbReference type="GO" id="GO:0005737">
    <property type="term" value="C:cytoplasm"/>
    <property type="evidence" value="ECO:0007669"/>
    <property type="project" value="UniProtKB-SubCell"/>
</dbReference>
<keyword evidence="7 9" id="KW-0067">ATP-binding</keyword>
<evidence type="ECO:0000256" key="8">
    <source>
        <dbReference type="ARBA" id="ARBA00023125"/>
    </source>
</evidence>
<dbReference type="Pfam" id="PF02463">
    <property type="entry name" value="SMC_N"/>
    <property type="match status" value="1"/>
</dbReference>
<dbReference type="GO" id="GO:0005524">
    <property type="term" value="F:ATP binding"/>
    <property type="evidence" value="ECO:0007669"/>
    <property type="project" value="UniProtKB-UniRule"/>
</dbReference>
<dbReference type="GO" id="GO:0006260">
    <property type="term" value="P:DNA replication"/>
    <property type="evidence" value="ECO:0007669"/>
    <property type="project" value="UniProtKB-UniRule"/>
</dbReference>
<keyword evidence="4 9" id="KW-0963">Cytoplasm</keyword>
<dbReference type="HAMAP" id="MF_00365">
    <property type="entry name" value="RecF"/>
    <property type="match status" value="1"/>
</dbReference>
<protein>
    <recommendedName>
        <fullName evidence="3 9">DNA replication and repair protein RecF</fullName>
    </recommendedName>
</protein>
<feature type="domain" description="RecF/RecN/SMC N-terminal" evidence="11">
    <location>
        <begin position="10"/>
        <end position="362"/>
    </location>
</feature>
<evidence type="ECO:0000256" key="5">
    <source>
        <dbReference type="ARBA" id="ARBA00022705"/>
    </source>
</evidence>
<dbReference type="PROSITE" id="PS00617">
    <property type="entry name" value="RECF_1"/>
    <property type="match status" value="1"/>
</dbReference>
<accession>A0A495RF75</accession>
<dbReference type="Gene3D" id="1.20.1050.90">
    <property type="entry name" value="RecF/RecN/SMC, N-terminal domain"/>
    <property type="match status" value="1"/>
</dbReference>
<dbReference type="InterPro" id="IPR001238">
    <property type="entry name" value="DNA-binding_RecF"/>
</dbReference>
<proteinExistence type="inferred from homology"/>
<dbReference type="NCBIfam" id="TIGR00611">
    <property type="entry name" value="recf"/>
    <property type="match status" value="1"/>
</dbReference>
<dbReference type="SUPFAM" id="SSF52540">
    <property type="entry name" value="P-loop containing nucleoside triphosphate hydrolases"/>
    <property type="match status" value="1"/>
</dbReference>
<dbReference type="PANTHER" id="PTHR32182:SF0">
    <property type="entry name" value="DNA REPLICATION AND REPAIR PROTEIN RECF"/>
    <property type="match status" value="1"/>
</dbReference>
<evidence type="ECO:0000256" key="2">
    <source>
        <dbReference type="ARBA" id="ARBA00008016"/>
    </source>
</evidence>
<dbReference type="InterPro" id="IPR003395">
    <property type="entry name" value="RecF/RecN/SMC_N"/>
</dbReference>
<dbReference type="AlphaFoldDB" id="A0A495RF75"/>
<dbReference type="Proteomes" id="UP000278542">
    <property type="component" value="Unassembled WGS sequence"/>
</dbReference>
<evidence type="ECO:0000256" key="10">
    <source>
        <dbReference type="RuleBase" id="RU000578"/>
    </source>
</evidence>
<keyword evidence="6 9" id="KW-0547">Nucleotide-binding</keyword>
<dbReference type="PANTHER" id="PTHR32182">
    <property type="entry name" value="DNA REPLICATION AND REPAIR PROTEIN RECF"/>
    <property type="match status" value="1"/>
</dbReference>
<dbReference type="InterPro" id="IPR018078">
    <property type="entry name" value="DNA-binding_RecF_CS"/>
</dbReference>
<keyword evidence="9 10" id="KW-0234">DNA repair</keyword>
<evidence type="ECO:0000313" key="13">
    <source>
        <dbReference type="Proteomes" id="UP000278542"/>
    </source>
</evidence>
<evidence type="ECO:0000256" key="9">
    <source>
        <dbReference type="HAMAP-Rule" id="MF_00365"/>
    </source>
</evidence>
<keyword evidence="13" id="KW-1185">Reference proteome</keyword>
<keyword evidence="8 9" id="KW-0238">DNA-binding</keyword>
<dbReference type="InterPro" id="IPR027417">
    <property type="entry name" value="P-loop_NTPase"/>
</dbReference>
<keyword evidence="5 9" id="KW-0235">DNA replication</keyword>
<dbReference type="Gene3D" id="3.40.50.300">
    <property type="entry name" value="P-loop containing nucleotide triphosphate hydrolases"/>
    <property type="match status" value="1"/>
</dbReference>
<dbReference type="GO" id="GO:0000731">
    <property type="term" value="P:DNA synthesis involved in DNA repair"/>
    <property type="evidence" value="ECO:0007669"/>
    <property type="project" value="TreeGrafter"/>
</dbReference>
<feature type="binding site" evidence="9">
    <location>
        <begin position="37"/>
        <end position="44"/>
    </location>
    <ligand>
        <name>ATP</name>
        <dbReference type="ChEBI" id="CHEBI:30616"/>
    </ligand>
</feature>
<comment type="function">
    <text evidence="9 10">The RecF protein is involved in DNA metabolism; it is required for DNA replication and normal SOS inducibility. RecF binds preferentially to single-stranded, linear DNA. It also seems to bind ATP.</text>
</comment>
<evidence type="ECO:0000313" key="12">
    <source>
        <dbReference type="EMBL" id="RKS86031.1"/>
    </source>
</evidence>
<evidence type="ECO:0000259" key="11">
    <source>
        <dbReference type="Pfam" id="PF02463"/>
    </source>
</evidence>
<reference evidence="12 13" key="1">
    <citation type="submission" date="2018-10" db="EMBL/GenBank/DDBJ databases">
        <title>Genomic Encyclopedia of Type Strains, Phase IV (KMG-IV): sequencing the most valuable type-strain genomes for metagenomic binning, comparative biology and taxonomic classification.</title>
        <authorList>
            <person name="Goeker M."/>
        </authorList>
    </citation>
    <scope>NUCLEOTIDE SEQUENCE [LARGE SCALE GENOMIC DNA]</scope>
    <source>
        <strain evidence="12 13">DSM 22228</strain>
    </source>
</reference>
<dbReference type="InterPro" id="IPR042174">
    <property type="entry name" value="RecF_2"/>
</dbReference>
<comment type="subcellular location">
    <subcellularLocation>
        <location evidence="1 9 10">Cytoplasm</location>
    </subcellularLocation>
</comment>
<evidence type="ECO:0000256" key="1">
    <source>
        <dbReference type="ARBA" id="ARBA00004496"/>
    </source>
</evidence>
<keyword evidence="9 10" id="KW-0227">DNA damage</keyword>
<dbReference type="EMBL" id="RBWY01000002">
    <property type="protein sequence ID" value="RKS86031.1"/>
    <property type="molecule type" value="Genomic_DNA"/>
</dbReference>
<evidence type="ECO:0000256" key="4">
    <source>
        <dbReference type="ARBA" id="ARBA00022490"/>
    </source>
</evidence>
<comment type="caution">
    <text evidence="12">The sequence shown here is derived from an EMBL/GenBank/DDBJ whole genome shotgun (WGS) entry which is preliminary data.</text>
</comment>
<evidence type="ECO:0000256" key="7">
    <source>
        <dbReference type="ARBA" id="ARBA00022840"/>
    </source>
</evidence>
<dbReference type="GO" id="GO:0009432">
    <property type="term" value="P:SOS response"/>
    <property type="evidence" value="ECO:0007669"/>
    <property type="project" value="UniProtKB-UniRule"/>
</dbReference>
<evidence type="ECO:0000256" key="6">
    <source>
        <dbReference type="ARBA" id="ARBA00022741"/>
    </source>
</evidence>
<dbReference type="GO" id="GO:0003697">
    <property type="term" value="F:single-stranded DNA binding"/>
    <property type="evidence" value="ECO:0007669"/>
    <property type="project" value="UniProtKB-UniRule"/>
</dbReference>
<dbReference type="GO" id="GO:0006302">
    <property type="term" value="P:double-strand break repair"/>
    <property type="evidence" value="ECO:0007669"/>
    <property type="project" value="TreeGrafter"/>
</dbReference>
<keyword evidence="9 10" id="KW-0742">SOS response</keyword>
<name>A0A495RF75_9GAMM</name>
<sequence length="365" mass="42159">MWTIYTNMTIAKLKIYHFRNIDFAEIEPSTHFNFIIGDNGSGKTSFLEAIYMLGHGKAFRHQLSSRVIQHHQPELILFSNIISPSGKINSVGLSKSRSGDNKIKINNDEGFKLAELAKLLPIELITPEGFDLLNGGPKYRRSFIDWGCFHHYNEFIMLWNNLRRLIKQRNALLKNVHNYNQLRPWDKELIPIANQVSQIRADYINQICPEIIQTGQEFLPEYTLDCQFYQGWDEMEDYAEILIAHFERDRALNYTTMGPHKADLRLRVNNIPIDVLFSRGQLKLLMCALRLAQGEFYAKQTQQSCLYLLDDFASELDLTKRALLAKRLKSTGAQVFISAVDQEQIQSMVDENDKIFHIKSGIISA</sequence>
<gene>
    <name evidence="9" type="primary">recF</name>
    <name evidence="12" type="ORF">DES39_1450</name>
</gene>